<keyword evidence="1" id="KW-1133">Transmembrane helix</keyword>
<accession>V8G9K6</accession>
<evidence type="ECO:0000256" key="1">
    <source>
        <dbReference type="SAM" id="Phobius"/>
    </source>
</evidence>
<reference evidence="2 3" key="1">
    <citation type="submission" date="2013-11" db="EMBL/GenBank/DDBJ databases">
        <title>Genomic analysis of Pelistega sp. HM-7.</title>
        <authorList>
            <person name="Kumbhare S.V."/>
            <person name="Shetty S.A."/>
            <person name="Sharma O."/>
            <person name="Dhotre D.P."/>
        </authorList>
    </citation>
    <scope>NUCLEOTIDE SEQUENCE [LARGE SCALE GENOMIC DNA]</scope>
    <source>
        <strain evidence="2 3">HM-7</strain>
    </source>
</reference>
<comment type="caution">
    <text evidence="2">The sequence shown here is derived from an EMBL/GenBank/DDBJ whole genome shotgun (WGS) entry which is preliminary data.</text>
</comment>
<keyword evidence="1" id="KW-0472">Membrane</keyword>
<protein>
    <submittedName>
        <fullName evidence="2">Uncharacterized protein</fullName>
    </submittedName>
</protein>
<evidence type="ECO:0000313" key="3">
    <source>
        <dbReference type="Proteomes" id="UP000018766"/>
    </source>
</evidence>
<sequence>MMCNKYGIQYRQGQALILGLSLMSVLILALIGLYSNGRLIGEKLRQTHSVDAAAYSGALMQARALNMQAYINIAQIGHQMAMAHLVTLGSWAKLASTENRSLSSANPPVWVIATHFGAKHAKAYQAAQKSFTLSTIAHQYQHLHQQFIKHDEIVEKVLLASSLYIRKTMEQSRNLTIQKILESNYPEKQVIGDLNSLSIGTRDSSLPAKNTLSLFINEAKKATSAQTLTWSIDNQDEQQFTQLFKPKANYRSLLADVAQVYDFLKPRNNTKKSLLPVSHRCPHLRHELRRRGETILNEQGNWQSMDTQSYHALRSNKWIGCYYREYPMGWGWVPGQSDSVPEGIEYSQDPPADFSKDDFWRWVKKTTQWDIFTGENNPLANSRAISERHRWKGGGLVPYVDIADSKNEQLAFVLTLTQPKVQTQTLTVQSAAETFFERPISRNDGYVERANLWHPYWQARLISLPERRFYEKP</sequence>
<proteinExistence type="predicted"/>
<name>V8G9K6_9BURK</name>
<dbReference type="AlphaFoldDB" id="V8G9K6"/>
<evidence type="ECO:0000313" key="2">
    <source>
        <dbReference type="EMBL" id="ETD73085.1"/>
    </source>
</evidence>
<dbReference type="Proteomes" id="UP000018766">
    <property type="component" value="Unassembled WGS sequence"/>
</dbReference>
<dbReference type="PATRIC" id="fig|1414851.3.peg.77"/>
<keyword evidence="1" id="KW-0812">Transmembrane</keyword>
<dbReference type="EMBL" id="AYSV01000002">
    <property type="protein sequence ID" value="ETD73085.1"/>
    <property type="molecule type" value="Genomic_DNA"/>
</dbReference>
<feature type="transmembrane region" description="Helical" evidence="1">
    <location>
        <begin position="15"/>
        <end position="35"/>
    </location>
</feature>
<keyword evidence="3" id="KW-1185">Reference proteome</keyword>
<gene>
    <name evidence="2" type="ORF">V757_00335</name>
</gene>
<dbReference type="OrthoDB" id="5493674at2"/>
<organism evidence="2 3">
    <name type="scientific">Pelistega indica</name>
    <dbReference type="NCBI Taxonomy" id="1414851"/>
    <lineage>
        <taxon>Bacteria</taxon>
        <taxon>Pseudomonadati</taxon>
        <taxon>Pseudomonadota</taxon>
        <taxon>Betaproteobacteria</taxon>
        <taxon>Burkholderiales</taxon>
        <taxon>Alcaligenaceae</taxon>
        <taxon>Pelistega</taxon>
    </lineage>
</organism>
<dbReference type="RefSeq" id="WP_023948766.1">
    <property type="nucleotide sequence ID" value="NZ_AYSV01000002.1"/>
</dbReference>